<dbReference type="RefSeq" id="XP_011307630.1">
    <property type="nucleotide sequence ID" value="XM_011309328.1"/>
</dbReference>
<feature type="region of interest" description="Disordered" evidence="2">
    <location>
        <begin position="1"/>
        <end position="30"/>
    </location>
</feature>
<evidence type="ECO:0000256" key="1">
    <source>
        <dbReference type="SAM" id="Coils"/>
    </source>
</evidence>
<feature type="compositionally biased region" description="Polar residues" evidence="2">
    <location>
        <begin position="15"/>
        <end position="30"/>
    </location>
</feature>
<organism evidence="3 4">
    <name type="scientific">Fopius arisanus</name>
    <dbReference type="NCBI Taxonomy" id="64838"/>
    <lineage>
        <taxon>Eukaryota</taxon>
        <taxon>Metazoa</taxon>
        <taxon>Ecdysozoa</taxon>
        <taxon>Arthropoda</taxon>
        <taxon>Hexapoda</taxon>
        <taxon>Insecta</taxon>
        <taxon>Pterygota</taxon>
        <taxon>Neoptera</taxon>
        <taxon>Endopterygota</taxon>
        <taxon>Hymenoptera</taxon>
        <taxon>Apocrita</taxon>
        <taxon>Ichneumonoidea</taxon>
        <taxon>Braconidae</taxon>
        <taxon>Opiinae</taxon>
        <taxon>Fopius</taxon>
    </lineage>
</organism>
<feature type="coiled-coil region" evidence="1">
    <location>
        <begin position="244"/>
        <end position="285"/>
    </location>
</feature>
<name>A0A9R1TE05_9HYME</name>
<proteinExistence type="predicted"/>
<sequence>MPQASGIGPRGDASRVTQKKGTGVPTSGRNISKFNRIQVVTKYNRVPLHRPPVKHSFRTTRISTTGVATCPSTFRPPIASSCRKSLSMIDLSPAKIDVNFHIRPEAGGQSGMGQVGERSSDAQRVDGKTDNEDDGIIKSAGSLVCHALALNAWRRRREEVAELSGTIEKLSQQVDHLQLQIVVLRRLLETENNRVAKLSTEVHGARAQLEDEVKQKGEIIAEKEMAETEVKKFQQISDSREVLAENLRNELLSVKDQLSILATQMSKEREKILKLREDKKILLEKVSGSEALAIEHEERVEKIREDLQERLGVQVGIIDTLQGDKQKLTRALKVAEMEKIRLEKRLSSSEKSGKALGLRVNDLEMQLGDREAALRRIETAYNAQLIELNDLRERLLRQSHESGWSTRVLQIAGSVVRAPRAILRSLSFLSATP</sequence>
<evidence type="ECO:0000313" key="3">
    <source>
        <dbReference type="Proteomes" id="UP000694866"/>
    </source>
</evidence>
<protein>
    <submittedName>
        <fullName evidence="4">Myosin-2 heavy chain</fullName>
    </submittedName>
</protein>
<dbReference type="OrthoDB" id="7694231at2759"/>
<feature type="region of interest" description="Disordered" evidence="2">
    <location>
        <begin position="104"/>
        <end position="133"/>
    </location>
</feature>
<feature type="coiled-coil region" evidence="1">
    <location>
        <begin position="318"/>
        <end position="394"/>
    </location>
</feature>
<dbReference type="GeneID" id="105269243"/>
<dbReference type="AlphaFoldDB" id="A0A9R1TE05"/>
<evidence type="ECO:0000256" key="2">
    <source>
        <dbReference type="SAM" id="MobiDB-lite"/>
    </source>
</evidence>
<accession>A0A9R1TE05</accession>
<gene>
    <name evidence="4" type="primary">LOC105269243</name>
</gene>
<dbReference type="KEGG" id="fas:105269243"/>
<dbReference type="Proteomes" id="UP000694866">
    <property type="component" value="Unplaced"/>
</dbReference>
<feature type="compositionally biased region" description="Basic and acidic residues" evidence="2">
    <location>
        <begin position="118"/>
        <end position="130"/>
    </location>
</feature>
<reference evidence="4" key="1">
    <citation type="submission" date="2025-08" db="UniProtKB">
        <authorList>
            <consortium name="RefSeq"/>
        </authorList>
    </citation>
    <scope>IDENTIFICATION</scope>
    <source>
        <strain evidence="4">USDA-PBARC FA_bdor</strain>
        <tissue evidence="4">Whole organism</tissue>
    </source>
</reference>
<evidence type="ECO:0000313" key="4">
    <source>
        <dbReference type="RefSeq" id="XP_011307630.1"/>
    </source>
</evidence>
<keyword evidence="1" id="KW-0175">Coiled coil</keyword>
<keyword evidence="3" id="KW-1185">Reference proteome</keyword>
<feature type="coiled-coil region" evidence="1">
    <location>
        <begin position="160"/>
        <end position="208"/>
    </location>
</feature>